<dbReference type="InterPro" id="IPR036397">
    <property type="entry name" value="RNaseH_sf"/>
</dbReference>
<dbReference type="InterPro" id="IPR001584">
    <property type="entry name" value="Integrase_cat-core"/>
</dbReference>
<proteinExistence type="predicted"/>
<dbReference type="OrthoDB" id="422540at2759"/>
<dbReference type="STRING" id="166423.A0A0M8ZYN1"/>
<feature type="domain" description="Integrase catalytic" evidence="1">
    <location>
        <begin position="1"/>
        <end position="92"/>
    </location>
</feature>
<dbReference type="PANTHER" id="PTHR38681:SF1">
    <property type="entry name" value="RETROVIRUS-RELATED POL POLYPROTEIN FROM TRANSPOSON 412-LIKE PROTEIN"/>
    <property type="match status" value="1"/>
</dbReference>
<dbReference type="Proteomes" id="UP000053105">
    <property type="component" value="Unassembled WGS sequence"/>
</dbReference>
<sequence>MINRFSRWSEVVPLKDINVDAVATGSTFYATWIARFDAPSTITTNRDAQFESQLFNTLTKLTGCRHIRTTAYHPVSNVIIERWHISLKAAIRFHENKNWLKVLPAVMLDLRNSYKEDMQTTAAEMVHGTLLRLLGEFLSLTTILIQISI</sequence>
<protein>
    <recommendedName>
        <fullName evidence="1">Integrase catalytic domain-containing protein</fullName>
    </recommendedName>
</protein>
<accession>A0A0M8ZYN1</accession>
<dbReference type="GO" id="GO:0015074">
    <property type="term" value="P:DNA integration"/>
    <property type="evidence" value="ECO:0007669"/>
    <property type="project" value="InterPro"/>
</dbReference>
<dbReference type="PROSITE" id="PS50994">
    <property type="entry name" value="INTEGRASE"/>
    <property type="match status" value="1"/>
</dbReference>
<dbReference type="AlphaFoldDB" id="A0A0M8ZYN1"/>
<keyword evidence="3" id="KW-1185">Reference proteome</keyword>
<evidence type="ECO:0000313" key="3">
    <source>
        <dbReference type="Proteomes" id="UP000053105"/>
    </source>
</evidence>
<name>A0A0M8ZYN1_9HYME</name>
<evidence type="ECO:0000259" key="1">
    <source>
        <dbReference type="PROSITE" id="PS50994"/>
    </source>
</evidence>
<dbReference type="GO" id="GO:0003676">
    <property type="term" value="F:nucleic acid binding"/>
    <property type="evidence" value="ECO:0007669"/>
    <property type="project" value="InterPro"/>
</dbReference>
<dbReference type="PANTHER" id="PTHR38681">
    <property type="entry name" value="RETROVIRUS-RELATED POL POLYPROTEIN FROM TRANSPOSON 412-LIKE PROTEIN-RELATED"/>
    <property type="match status" value="1"/>
</dbReference>
<gene>
    <name evidence="2" type="ORF">WN51_03278</name>
</gene>
<dbReference type="EMBL" id="KQ435823">
    <property type="protein sequence ID" value="KOX72259.1"/>
    <property type="molecule type" value="Genomic_DNA"/>
</dbReference>
<dbReference type="SUPFAM" id="SSF53098">
    <property type="entry name" value="Ribonuclease H-like"/>
    <property type="match status" value="1"/>
</dbReference>
<dbReference type="Gene3D" id="3.30.420.10">
    <property type="entry name" value="Ribonuclease H-like superfamily/Ribonuclease H"/>
    <property type="match status" value="1"/>
</dbReference>
<reference evidence="2 3" key="1">
    <citation type="submission" date="2015-07" db="EMBL/GenBank/DDBJ databases">
        <title>The genome of Melipona quadrifasciata.</title>
        <authorList>
            <person name="Pan H."/>
            <person name="Kapheim K."/>
        </authorList>
    </citation>
    <scope>NUCLEOTIDE SEQUENCE [LARGE SCALE GENOMIC DNA]</scope>
    <source>
        <strain evidence="2">0111107301</strain>
        <tissue evidence="2">Whole body</tissue>
    </source>
</reference>
<dbReference type="InterPro" id="IPR012337">
    <property type="entry name" value="RNaseH-like_sf"/>
</dbReference>
<evidence type="ECO:0000313" key="2">
    <source>
        <dbReference type="EMBL" id="KOX72259.1"/>
    </source>
</evidence>
<organism evidence="2 3">
    <name type="scientific">Melipona quadrifasciata</name>
    <dbReference type="NCBI Taxonomy" id="166423"/>
    <lineage>
        <taxon>Eukaryota</taxon>
        <taxon>Metazoa</taxon>
        <taxon>Ecdysozoa</taxon>
        <taxon>Arthropoda</taxon>
        <taxon>Hexapoda</taxon>
        <taxon>Insecta</taxon>
        <taxon>Pterygota</taxon>
        <taxon>Neoptera</taxon>
        <taxon>Endopterygota</taxon>
        <taxon>Hymenoptera</taxon>
        <taxon>Apocrita</taxon>
        <taxon>Aculeata</taxon>
        <taxon>Apoidea</taxon>
        <taxon>Anthophila</taxon>
        <taxon>Apidae</taxon>
        <taxon>Melipona</taxon>
    </lineage>
</organism>